<gene>
    <name evidence="2" type="ORF">SAMN05421799_11150</name>
</gene>
<dbReference type="PANTHER" id="PTHR37507">
    <property type="entry name" value="SPORULATION PROTEIN YDCC"/>
    <property type="match status" value="1"/>
</dbReference>
<protein>
    <submittedName>
        <fullName evidence="2">Outer membrane lipoprotein-sorting protein</fullName>
    </submittedName>
</protein>
<sequence>MAEKGEVAMRKLTAVLLSLALAGGVVAGCGIPGTTSSVSHKVQTEAQALENKNYQSEAIMTVQMDNNVQKYFVRVSYESKDTYKIELGNADKQINQVILRTPNGMFIVSPSLGKVFRFNGNWAQNQGQIYLYDQLLQRIASDKSVKVSREKDGYAFELPVTPASDVVSKEQVVLSKDLKPQSVTLLDKNGKAAVVITYQSFTTGVEFPKNAFDPQTIAQAGQAAKPTLASDHAFDYIEPPAMYGTKLTDLAQPDPESIIMRYEGGGHHYVLTESALSPGAAGLPSAELVDLYGVPAIYDEAPGTHVANLTWMQNGIQFDLTSNDLSLPELENIAVSTFAEVGK</sequence>
<evidence type="ECO:0000313" key="2">
    <source>
        <dbReference type="EMBL" id="SIT05442.1"/>
    </source>
</evidence>
<dbReference type="Gene3D" id="2.50.20.10">
    <property type="entry name" value="Lipoprotein localisation LolA/LolB/LppX"/>
    <property type="match status" value="1"/>
</dbReference>
<dbReference type="AlphaFoldDB" id="A0A1N7P4B4"/>
<dbReference type="SUPFAM" id="SSF89392">
    <property type="entry name" value="Prokaryotic lipoproteins and lipoprotein localization factors"/>
    <property type="match status" value="1"/>
</dbReference>
<evidence type="ECO:0000256" key="1">
    <source>
        <dbReference type="SAM" id="SignalP"/>
    </source>
</evidence>
<dbReference type="InterPro" id="IPR029046">
    <property type="entry name" value="LolA/LolB/LppX"/>
</dbReference>
<dbReference type="OrthoDB" id="9785380at2"/>
<feature type="chain" id="PRO_5038354178" evidence="1">
    <location>
        <begin position="28"/>
        <end position="343"/>
    </location>
</feature>
<organism evidence="2 3">
    <name type="scientific">Alicyclobacillus vulcanalis</name>
    <dbReference type="NCBI Taxonomy" id="252246"/>
    <lineage>
        <taxon>Bacteria</taxon>
        <taxon>Bacillati</taxon>
        <taxon>Bacillota</taxon>
        <taxon>Bacilli</taxon>
        <taxon>Bacillales</taxon>
        <taxon>Alicyclobacillaceae</taxon>
        <taxon>Alicyclobacillus</taxon>
    </lineage>
</organism>
<proteinExistence type="predicted"/>
<dbReference type="PROSITE" id="PS51257">
    <property type="entry name" value="PROKAR_LIPOPROTEIN"/>
    <property type="match status" value="1"/>
</dbReference>
<dbReference type="STRING" id="252246.SAMN05421799_11150"/>
<dbReference type="EMBL" id="FTOO01000011">
    <property type="protein sequence ID" value="SIT05442.1"/>
    <property type="molecule type" value="Genomic_DNA"/>
</dbReference>
<keyword evidence="2" id="KW-0449">Lipoprotein</keyword>
<name>A0A1N7P4B4_9BACL</name>
<accession>A0A1N7P4B4</accession>
<keyword evidence="3" id="KW-1185">Reference proteome</keyword>
<dbReference type="InterPro" id="IPR052944">
    <property type="entry name" value="Sporulation_related"/>
</dbReference>
<feature type="signal peptide" evidence="1">
    <location>
        <begin position="1"/>
        <end position="27"/>
    </location>
</feature>
<keyword evidence="1" id="KW-0732">Signal</keyword>
<dbReference type="PANTHER" id="PTHR37507:SF2">
    <property type="entry name" value="SPORULATION PROTEIN YDCC"/>
    <property type="match status" value="1"/>
</dbReference>
<dbReference type="Proteomes" id="UP000186156">
    <property type="component" value="Unassembled WGS sequence"/>
</dbReference>
<evidence type="ECO:0000313" key="3">
    <source>
        <dbReference type="Proteomes" id="UP000186156"/>
    </source>
</evidence>
<reference evidence="3" key="1">
    <citation type="submission" date="2017-01" db="EMBL/GenBank/DDBJ databases">
        <authorList>
            <person name="Varghese N."/>
            <person name="Submissions S."/>
        </authorList>
    </citation>
    <scope>NUCLEOTIDE SEQUENCE [LARGE SCALE GENOMIC DNA]</scope>
    <source>
        <strain evidence="3">DSM 16176</strain>
    </source>
</reference>